<keyword evidence="1" id="KW-0175">Coiled coil</keyword>
<gene>
    <name evidence="3" type="ORF">NWE54_25860</name>
</gene>
<dbReference type="Pfam" id="PF11300">
    <property type="entry name" value="DUF3102"/>
    <property type="match status" value="1"/>
</dbReference>
<organism evidence="3">
    <name type="scientific">Bosea sp. NBC_00436</name>
    <dbReference type="NCBI Taxonomy" id="2969620"/>
    <lineage>
        <taxon>Bacteria</taxon>
        <taxon>Pseudomonadati</taxon>
        <taxon>Pseudomonadota</taxon>
        <taxon>Alphaproteobacteria</taxon>
        <taxon>Hyphomicrobiales</taxon>
        <taxon>Boseaceae</taxon>
        <taxon>Bosea</taxon>
    </lineage>
</organism>
<evidence type="ECO:0000256" key="1">
    <source>
        <dbReference type="SAM" id="Coils"/>
    </source>
</evidence>
<dbReference type="AlphaFoldDB" id="A0A9E8CSE8"/>
<protein>
    <submittedName>
        <fullName evidence="3">DUF3102 domain-containing protein</fullName>
    </submittedName>
</protein>
<feature type="coiled-coil region" evidence="1">
    <location>
        <begin position="10"/>
        <end position="37"/>
    </location>
</feature>
<dbReference type="EMBL" id="CP102774">
    <property type="protein sequence ID" value="UZF87133.1"/>
    <property type="molecule type" value="Genomic_DNA"/>
</dbReference>
<proteinExistence type="predicted"/>
<feature type="region of interest" description="Disordered" evidence="2">
    <location>
        <begin position="152"/>
        <end position="172"/>
    </location>
</feature>
<dbReference type="InterPro" id="IPR021451">
    <property type="entry name" value="DUF3102"/>
</dbReference>
<evidence type="ECO:0000256" key="2">
    <source>
        <dbReference type="SAM" id="MobiDB-lite"/>
    </source>
</evidence>
<reference evidence="3" key="1">
    <citation type="submission" date="2022-08" db="EMBL/GenBank/DDBJ databases">
        <title>Complete Genome Sequences of 2 Bosea sp. soil isolates.</title>
        <authorList>
            <person name="Alvarez Arevalo M."/>
            <person name="Sterndorff E.B."/>
            <person name="Faurdal D."/>
            <person name="Joergensen T.S."/>
            <person name="Weber T."/>
        </authorList>
    </citation>
    <scope>NUCLEOTIDE SEQUENCE</scope>
    <source>
        <strain evidence="3">NBC_00436</strain>
    </source>
</reference>
<accession>A0A9E8CSE8</accession>
<evidence type="ECO:0000313" key="3">
    <source>
        <dbReference type="EMBL" id="UZF87133.1"/>
    </source>
</evidence>
<sequence>MSASANISEIQLSAAELQEAAQKIRALRRSATEHAIEIGRELLRVKEKTPHGAFVRWVEKSCEFKIRTAQDLMKLAREAETDAKLVALMVPSTLRVYLSKKTPPAVRDTILKRIENGEHISRSDLYSQSSAMKTTARAKADDHSLQEGFSSTFFAHEPRSTPGGQRNNGGGDRSRMVAELLLRHLSPADYALIMEEINWEVWNRVFVWMRAARIVDAERVELALPNPPPAQTLEVLSPKLQ</sequence>
<name>A0A9E8CSE8_9HYPH</name>